<keyword evidence="10" id="KW-0675">Receptor</keyword>
<keyword evidence="17" id="KW-1185">Reference proteome</keyword>
<dbReference type="SUPFAM" id="SSF81321">
    <property type="entry name" value="Family A G protein-coupled receptor-like"/>
    <property type="match status" value="3"/>
</dbReference>
<keyword evidence="5" id="KW-0552">Olfaction</keyword>
<evidence type="ECO:0000259" key="15">
    <source>
        <dbReference type="PROSITE" id="PS50262"/>
    </source>
</evidence>
<comment type="caution">
    <text evidence="16">The sequence shown here is derived from an EMBL/GenBank/DDBJ whole genome shotgun (WGS) entry which is preliminary data.</text>
</comment>
<feature type="transmembrane region" description="Helical" evidence="14">
    <location>
        <begin position="666"/>
        <end position="689"/>
    </location>
</feature>
<dbReference type="InterPro" id="IPR052921">
    <property type="entry name" value="GPCR1_Superfamily_Member"/>
</dbReference>
<dbReference type="EMBL" id="NHOQ01000293">
    <property type="protein sequence ID" value="PWA31166.1"/>
    <property type="molecule type" value="Genomic_DNA"/>
</dbReference>
<evidence type="ECO:0000256" key="10">
    <source>
        <dbReference type="ARBA" id="ARBA00023170"/>
    </source>
</evidence>
<dbReference type="Gene3D" id="1.20.1070.10">
    <property type="entry name" value="Rhodopsin 7-helix transmembrane proteins"/>
    <property type="match status" value="3"/>
</dbReference>
<gene>
    <name evidence="16" type="ORF">CCH79_00002871</name>
</gene>
<dbReference type="PANTHER" id="PTHR26451">
    <property type="entry name" value="G_PROTEIN_RECEP_F1_2 DOMAIN-CONTAINING PROTEIN"/>
    <property type="match status" value="1"/>
</dbReference>
<evidence type="ECO:0000256" key="8">
    <source>
        <dbReference type="ARBA" id="ARBA00023136"/>
    </source>
</evidence>
<evidence type="ECO:0000313" key="16">
    <source>
        <dbReference type="EMBL" id="PWA31166.1"/>
    </source>
</evidence>
<evidence type="ECO:0000256" key="11">
    <source>
        <dbReference type="ARBA" id="ARBA00023180"/>
    </source>
</evidence>
<protein>
    <recommendedName>
        <fullName evidence="15">G-protein coupled receptors family 1 profile domain-containing protein</fullName>
    </recommendedName>
</protein>
<feature type="domain" description="G-protein coupled receptors family 1 profile" evidence="15">
    <location>
        <begin position="415"/>
        <end position="681"/>
    </location>
</feature>
<dbReference type="FunFam" id="1.20.1070.10:FF:000024">
    <property type="entry name" value="Olfactory receptor"/>
    <property type="match status" value="2"/>
</dbReference>
<dbReference type="PRINTS" id="PR00245">
    <property type="entry name" value="OLFACTORYR"/>
</dbReference>
<feature type="transmembrane region" description="Helical" evidence="14">
    <location>
        <begin position="880"/>
        <end position="900"/>
    </location>
</feature>
<keyword evidence="9" id="KW-1015">Disulfide bond</keyword>
<dbReference type="InterPro" id="IPR000276">
    <property type="entry name" value="GPCR_Rhodpsn"/>
</dbReference>
<evidence type="ECO:0000256" key="9">
    <source>
        <dbReference type="ARBA" id="ARBA00023157"/>
    </source>
</evidence>
<feature type="transmembrane region" description="Helical" evidence="14">
    <location>
        <begin position="347"/>
        <end position="367"/>
    </location>
</feature>
<keyword evidence="3" id="KW-0716">Sensory transduction</keyword>
<keyword evidence="7" id="KW-0297">G-protein coupled receptor</keyword>
<evidence type="ECO:0000256" key="4">
    <source>
        <dbReference type="ARBA" id="ARBA00022692"/>
    </source>
</evidence>
<evidence type="ECO:0000256" key="7">
    <source>
        <dbReference type="ARBA" id="ARBA00023040"/>
    </source>
</evidence>
<feature type="transmembrane region" description="Helical" evidence="14">
    <location>
        <begin position="743"/>
        <end position="761"/>
    </location>
</feature>
<dbReference type="GO" id="GO:0004984">
    <property type="term" value="F:olfactory receptor activity"/>
    <property type="evidence" value="ECO:0007669"/>
    <property type="project" value="InterPro"/>
</dbReference>
<feature type="transmembrane region" description="Helical" evidence="14">
    <location>
        <begin position="837"/>
        <end position="859"/>
    </location>
</feature>
<dbReference type="InterPro" id="IPR017452">
    <property type="entry name" value="GPCR_Rhodpsn_7TM"/>
</dbReference>
<feature type="transmembrane region" description="Helical" evidence="14">
    <location>
        <begin position="782"/>
        <end position="803"/>
    </location>
</feature>
<dbReference type="InterPro" id="IPR009091">
    <property type="entry name" value="RCC1/BLIP-II"/>
</dbReference>
<evidence type="ECO:0000256" key="13">
    <source>
        <dbReference type="SAM" id="MobiDB-lite"/>
    </source>
</evidence>
<keyword evidence="4 14" id="KW-0812">Transmembrane</keyword>
<dbReference type="PROSITE" id="PS50262">
    <property type="entry name" value="G_PROTEIN_RECEP_F1_2"/>
    <property type="match status" value="2"/>
</dbReference>
<feature type="transmembrane region" description="Helical" evidence="14">
    <location>
        <begin position="912"/>
        <end position="934"/>
    </location>
</feature>
<comment type="subcellular location">
    <subcellularLocation>
        <location evidence="1">Cell membrane</location>
        <topology evidence="1">Multi-pass membrane protein</topology>
    </subcellularLocation>
</comment>
<evidence type="ECO:0000256" key="12">
    <source>
        <dbReference type="ARBA" id="ARBA00023224"/>
    </source>
</evidence>
<dbReference type="STRING" id="33528.ENSGAFP00000016065"/>
<evidence type="ECO:0000256" key="5">
    <source>
        <dbReference type="ARBA" id="ARBA00022725"/>
    </source>
</evidence>
<keyword evidence="12" id="KW-0807">Transducer</keyword>
<feature type="transmembrane region" description="Helical" evidence="14">
    <location>
        <begin position="701"/>
        <end position="723"/>
    </location>
</feature>
<dbReference type="InterPro" id="IPR000408">
    <property type="entry name" value="Reg_chr_condens"/>
</dbReference>
<reference evidence="16 17" key="1">
    <citation type="journal article" date="2018" name="G3 (Bethesda)">
        <title>A High-Quality Reference Genome for the Invasive Mosquitofish Gambusia affinis Using a Chicago Library.</title>
        <authorList>
            <person name="Hoffberg S.L."/>
            <person name="Troendle N.J."/>
            <person name="Glenn T.C."/>
            <person name="Mahmud O."/>
            <person name="Louha S."/>
            <person name="Chalopin D."/>
            <person name="Bennetzen J.L."/>
            <person name="Mauricio R."/>
        </authorList>
    </citation>
    <scope>NUCLEOTIDE SEQUENCE [LARGE SCALE GENOMIC DNA]</scope>
    <source>
        <strain evidence="16">NE01/NJP1002.9</strain>
        <tissue evidence="16">Muscle</tissue>
    </source>
</reference>
<evidence type="ECO:0000256" key="14">
    <source>
        <dbReference type="SAM" id="Phobius"/>
    </source>
</evidence>
<dbReference type="PANTHER" id="PTHR26451:SF847">
    <property type="entry name" value="ODORANT RECEPTOR-RELATED"/>
    <property type="match status" value="1"/>
</dbReference>
<evidence type="ECO:0000256" key="3">
    <source>
        <dbReference type="ARBA" id="ARBA00022606"/>
    </source>
</evidence>
<dbReference type="Pfam" id="PF13540">
    <property type="entry name" value="RCC1_2"/>
    <property type="match status" value="1"/>
</dbReference>
<evidence type="ECO:0000256" key="6">
    <source>
        <dbReference type="ARBA" id="ARBA00022989"/>
    </source>
</evidence>
<evidence type="ECO:0000313" key="17">
    <source>
        <dbReference type="Proteomes" id="UP000250572"/>
    </source>
</evidence>
<feature type="domain" description="G-protein coupled receptors family 1 profile" evidence="15">
    <location>
        <begin position="682"/>
        <end position="932"/>
    </location>
</feature>
<dbReference type="Proteomes" id="UP000250572">
    <property type="component" value="Unassembled WGS sequence"/>
</dbReference>
<evidence type="ECO:0000256" key="2">
    <source>
        <dbReference type="ARBA" id="ARBA00022475"/>
    </source>
</evidence>
<dbReference type="Pfam" id="PF13853">
    <property type="entry name" value="7tm_4"/>
    <property type="match status" value="2"/>
</dbReference>
<dbReference type="GO" id="GO:0004930">
    <property type="term" value="F:G protein-coupled receptor activity"/>
    <property type="evidence" value="ECO:0007669"/>
    <property type="project" value="UniProtKB-KW"/>
</dbReference>
<feature type="region of interest" description="Disordered" evidence="13">
    <location>
        <begin position="209"/>
        <end position="274"/>
    </location>
</feature>
<feature type="transmembrane region" description="Helical" evidence="14">
    <location>
        <begin position="397"/>
        <end position="421"/>
    </location>
</feature>
<feature type="transmembrane region" description="Helical" evidence="14">
    <location>
        <begin position="612"/>
        <end position="631"/>
    </location>
</feature>
<feature type="transmembrane region" description="Helical" evidence="14">
    <location>
        <begin position="515"/>
        <end position="540"/>
    </location>
</feature>
<dbReference type="InterPro" id="IPR000725">
    <property type="entry name" value="Olfact_rcpt"/>
</dbReference>
<evidence type="ECO:0000256" key="1">
    <source>
        <dbReference type="ARBA" id="ARBA00004651"/>
    </source>
</evidence>
<dbReference type="GO" id="GO:0005886">
    <property type="term" value="C:plasma membrane"/>
    <property type="evidence" value="ECO:0007669"/>
    <property type="project" value="UniProtKB-SubCell"/>
</dbReference>
<feature type="transmembrane region" description="Helical" evidence="14">
    <location>
        <begin position="316"/>
        <end position="340"/>
    </location>
</feature>
<feature type="region of interest" description="Disordered" evidence="13">
    <location>
        <begin position="156"/>
        <end position="175"/>
    </location>
</feature>
<accession>A0A315W876</accession>
<dbReference type="GO" id="GO:0005549">
    <property type="term" value="F:odorant binding"/>
    <property type="evidence" value="ECO:0007669"/>
    <property type="project" value="TreeGrafter"/>
</dbReference>
<sequence length="1078" mass="121546">MMQSLLGVVPAVRFLVGSGFEPSLSPSVEWKPLSAVTPLCRLTPPSFTKGAYRWSVYFSTRRRPELRIPTILSASPGHPLNRNVWERRPSSTRVHHRGKEEKLYGDEVLQALGHIRRAEAHIHQIEHDHRQESDQRDQMRHARLHELHPVILGGCTHSDEVHVSPNDEKAVRHVDENRRIRNDVIGESVAVGAGELNDDPVHAEQPLNLQPAQLQPGSEQNTDGEDAERRQPGETHQLGEPPLRHQRVVEQRPADSQVPVVRHDGQDGQLTAGKRVHDEGLEETPLNISAMMDNVSVISMFTLSGFSGTFSHRVTLFLLTLLCYCVIWLVNLTIVVTIIIDKNLHEPMYIFLCNLCINGLYGTAGFYPKFLHDLLSTTYLISVPGCFLQGFNATASYTVALFSLTLLCYCLILLVNVALILTIIFHQNLHEPMYFIVCNLCINALYGTAGFYPKFMYDLLSGAHVITYAGCFLQIYVIYSYAMVDFSVLALMAYDRYVAICRPLTYHSVMTQQRTAALVCLCWMVPLWCGLLVVGLTSVLKLCGSHIDKLYCENWSIVKLSCGSTKVNDVVGLIVIAFYFVHVLYIGWSYVQLVKSALSSKEGRGKFIQTCVPHLMCLFNVSTALLFDLMYSRYGSTSVPQGEMENISLPFYFNLTMFVNIGHYRFAAFTFCLLLYSFIICTNLLMILVISYCSALHQPMYFFIALLSVNSLYGSAGFFPRFLMDLLSDVHLISQMACFTQIYVIYTYGSNELTILSIMAYDRYVAVCHPLHYHTKMTSRAVALLSVLAWIFPALNLTAVILMSSRLPLCGNEIHKVFCSNWNVVKLSCVSTALNNVLGMFLTITTVFLPLFYVLYTYLRILIVCWKKSTEFKGKVLQNCLPHIVSFMIYCVTGFCDIALSRYNLEDINQFVAVILSFEFIIIPPVLNPLVYGLKLPDIRRHILVPEPCPVTVVDSEVVPPVVVRVVSLACGREHSLALSAQNELWAWGSGCQLGLVTNTFPVWKPQKMIGLSIGGMIRNWIAMKFFRLCGTDSDPYRAYMTSKRSVAVTLIRHIRCGTHVCRNFLLRSGYLKANVTN</sequence>
<feature type="compositionally biased region" description="Basic and acidic residues" evidence="13">
    <location>
        <begin position="157"/>
        <end position="175"/>
    </location>
</feature>
<dbReference type="PRINTS" id="PR00237">
    <property type="entry name" value="GPCRRHODOPSN"/>
</dbReference>
<keyword evidence="11" id="KW-0325">Glycoprotein</keyword>
<dbReference type="AlphaFoldDB" id="A0A315W876"/>
<keyword evidence="8 14" id="KW-0472">Membrane</keyword>
<dbReference type="PROSITE" id="PS00626">
    <property type="entry name" value="RCC1_2"/>
    <property type="match status" value="1"/>
</dbReference>
<keyword evidence="6 14" id="KW-1133">Transmembrane helix</keyword>
<dbReference type="Gene3D" id="2.130.10.30">
    <property type="entry name" value="Regulator of chromosome condensation 1/beta-lactamase-inhibitor protein II"/>
    <property type="match status" value="1"/>
</dbReference>
<name>A0A315W876_GAMAF</name>
<proteinExistence type="predicted"/>
<keyword evidence="2" id="KW-1003">Cell membrane</keyword>
<feature type="transmembrane region" description="Helical" evidence="14">
    <location>
        <begin position="472"/>
        <end position="494"/>
    </location>
</feature>
<feature type="transmembrane region" description="Helical" evidence="14">
    <location>
        <begin position="570"/>
        <end position="591"/>
    </location>
</feature>
<feature type="transmembrane region" description="Helical" evidence="14">
    <location>
        <begin position="433"/>
        <end position="452"/>
    </location>
</feature>
<organism evidence="16 17">
    <name type="scientific">Gambusia affinis</name>
    <name type="common">Western mosquitofish</name>
    <name type="synonym">Heterandria affinis</name>
    <dbReference type="NCBI Taxonomy" id="33528"/>
    <lineage>
        <taxon>Eukaryota</taxon>
        <taxon>Metazoa</taxon>
        <taxon>Chordata</taxon>
        <taxon>Craniata</taxon>
        <taxon>Vertebrata</taxon>
        <taxon>Euteleostomi</taxon>
        <taxon>Actinopterygii</taxon>
        <taxon>Neopterygii</taxon>
        <taxon>Teleostei</taxon>
        <taxon>Neoteleostei</taxon>
        <taxon>Acanthomorphata</taxon>
        <taxon>Ovalentaria</taxon>
        <taxon>Atherinomorphae</taxon>
        <taxon>Cyprinodontiformes</taxon>
        <taxon>Poeciliidae</taxon>
        <taxon>Poeciliinae</taxon>
        <taxon>Gambusia</taxon>
    </lineage>
</organism>
<dbReference type="SUPFAM" id="SSF50985">
    <property type="entry name" value="RCC1/BLIP-II"/>
    <property type="match status" value="1"/>
</dbReference>